<evidence type="ECO:0000256" key="2">
    <source>
        <dbReference type="SAM" id="MobiDB-lite"/>
    </source>
</evidence>
<evidence type="ECO:0000313" key="4">
    <source>
        <dbReference type="EMBL" id="CAL1142127.1"/>
    </source>
</evidence>
<gene>
    <name evidence="3" type="ORF">C1SCF055_LOCUS15878</name>
</gene>
<evidence type="ECO:0000313" key="3">
    <source>
        <dbReference type="EMBL" id="CAI3988752.1"/>
    </source>
</evidence>
<feature type="compositionally biased region" description="Basic and acidic residues" evidence="2">
    <location>
        <begin position="680"/>
        <end position="702"/>
    </location>
</feature>
<accession>A0A9P1CCP9</accession>
<sequence length="754" mass="84578">MVTMVADRNPRAFLVISPLLSKPELLEKVSSYSWTEIKEQLQDELASLIRRESDVWRGFIQRHADMVSKESLKIIQKVLKSCVPGSGLGEFTLRFAEDVDEANEARELAEMRFAEAEQRWDMSAQLAVAEVEGKRLESEKKVKKLSSLEQRLKIRVKLQALRLKANTSRVLEEEREAAEERLEILQKDHRDEKSRLQKDLEEIRSALGREEVRSTQLREEATLLEDSKQELLQAIAKLDAEERKDRRHWRTKNAVLKHHLKQSQLQQKELVAKMKSEAEARLAEVQVAMSQEASQLRKELEEAQKAQRSSFAQLEVQTAALQRTGQLNTELRSAAAKAEEDARNAQEAAAAAIASKEETKCQVQTLQQELKVAEELCTCAEAKQKEAWARLAAESVSSRANTLQLDAEQRATEAEKAYVAVEERELRAKSELKSQSQEAHRLTEKCALLSQDKAELEQKVQQKLISQEQAEQSLMAKKAEFEVLQETLKTLQDSNRTLRDERAAAYAASEEALRLSTEAQGLVETAKSQRLKAEAEAAESRKQVAVTEEMLKEAAQRLAEFETECQSWTSQVSKLRRSCAVKEAEVAKAKDDERKAAMKFTAQAQEASRLSASCADLKGQLATWRSAAEAAVSRADQAEAERAVALAASELSEEDVRRLVKEGPMQPMSAPEAPDSLIEDLEKLLQAESSPEKQADQVEEHQAAGAEPAESEVLEAPSKKQRLEEGVTSLAVPLRRIRFKSSGGHEASSERMVK</sequence>
<dbReference type="EMBL" id="CAMXCT020001298">
    <property type="protein sequence ID" value="CAL1142127.1"/>
    <property type="molecule type" value="Genomic_DNA"/>
</dbReference>
<protein>
    <submittedName>
        <fullName evidence="3">Uncharacterized protein</fullName>
    </submittedName>
</protein>
<feature type="coiled-coil region" evidence="1">
    <location>
        <begin position="286"/>
        <end position="592"/>
    </location>
</feature>
<dbReference type="EMBL" id="CAMXCT010001298">
    <property type="protein sequence ID" value="CAI3988752.1"/>
    <property type="molecule type" value="Genomic_DNA"/>
</dbReference>
<reference evidence="3" key="1">
    <citation type="submission" date="2022-10" db="EMBL/GenBank/DDBJ databases">
        <authorList>
            <person name="Chen Y."/>
            <person name="Dougan E. K."/>
            <person name="Chan C."/>
            <person name="Rhodes N."/>
            <person name="Thang M."/>
        </authorList>
    </citation>
    <scope>NUCLEOTIDE SEQUENCE</scope>
</reference>
<dbReference type="OrthoDB" id="440741at2759"/>
<proteinExistence type="predicted"/>
<comment type="caution">
    <text evidence="3">The sequence shown here is derived from an EMBL/GenBank/DDBJ whole genome shotgun (WGS) entry which is preliminary data.</text>
</comment>
<evidence type="ECO:0000256" key="1">
    <source>
        <dbReference type="SAM" id="Coils"/>
    </source>
</evidence>
<keyword evidence="5" id="KW-1185">Reference proteome</keyword>
<reference evidence="4" key="2">
    <citation type="submission" date="2024-04" db="EMBL/GenBank/DDBJ databases">
        <authorList>
            <person name="Chen Y."/>
            <person name="Shah S."/>
            <person name="Dougan E. K."/>
            <person name="Thang M."/>
            <person name="Chan C."/>
        </authorList>
    </citation>
    <scope>NUCLEOTIDE SEQUENCE [LARGE SCALE GENOMIC DNA]</scope>
</reference>
<evidence type="ECO:0000313" key="5">
    <source>
        <dbReference type="Proteomes" id="UP001152797"/>
    </source>
</evidence>
<dbReference type="Proteomes" id="UP001152797">
    <property type="component" value="Unassembled WGS sequence"/>
</dbReference>
<dbReference type="AlphaFoldDB" id="A0A9P1CCP9"/>
<feature type="region of interest" description="Disordered" evidence="2">
    <location>
        <begin position="735"/>
        <end position="754"/>
    </location>
</feature>
<organism evidence="3">
    <name type="scientific">Cladocopium goreaui</name>
    <dbReference type="NCBI Taxonomy" id="2562237"/>
    <lineage>
        <taxon>Eukaryota</taxon>
        <taxon>Sar</taxon>
        <taxon>Alveolata</taxon>
        <taxon>Dinophyceae</taxon>
        <taxon>Suessiales</taxon>
        <taxon>Symbiodiniaceae</taxon>
        <taxon>Cladocopium</taxon>
    </lineage>
</organism>
<dbReference type="EMBL" id="CAMXCT030001298">
    <property type="protein sequence ID" value="CAL4776064.1"/>
    <property type="molecule type" value="Genomic_DNA"/>
</dbReference>
<name>A0A9P1CCP9_9DINO</name>
<keyword evidence="1" id="KW-0175">Coiled coil</keyword>
<feature type="region of interest" description="Disordered" evidence="2">
    <location>
        <begin position="657"/>
        <end position="727"/>
    </location>
</feature>
<feature type="coiled-coil region" evidence="1">
    <location>
        <begin position="161"/>
        <end position="244"/>
    </location>
</feature>